<dbReference type="SUPFAM" id="SSF49764">
    <property type="entry name" value="HSP20-like chaperones"/>
    <property type="match status" value="1"/>
</dbReference>
<dbReference type="InterPro" id="IPR031107">
    <property type="entry name" value="Small_HSP"/>
</dbReference>
<dbReference type="InParanoid" id="D8M015"/>
<organism evidence="5">
    <name type="scientific">Blastocystis hominis</name>
    <dbReference type="NCBI Taxonomy" id="12968"/>
    <lineage>
        <taxon>Eukaryota</taxon>
        <taxon>Sar</taxon>
        <taxon>Stramenopiles</taxon>
        <taxon>Bigyra</taxon>
        <taxon>Opalozoa</taxon>
        <taxon>Opalinata</taxon>
        <taxon>Blastocystidae</taxon>
        <taxon>Blastocystis</taxon>
    </lineage>
</organism>
<accession>D8M015</accession>
<name>D8M015_BLAHO</name>
<sequence length="152" mass="17703">MSIIFRDPFFNGFDDLLVSTYPRQNDLDSWFDDGIRRDVITPFSGFGRMDMTENEREYEMSVDLPGMDKSEIKMHVEDNGLVIEGERKSEKKEEKDKYHFCERHFGSFHREVSLPKNANVDGINAMYDNGVLKVVIPKKEENEAGRKQICVN</sequence>
<dbReference type="AlphaFoldDB" id="D8M015"/>
<comment type="similarity">
    <text evidence="2 3">Belongs to the small heat shock protein (HSP20) family.</text>
</comment>
<dbReference type="OMA" id="WRETENA"/>
<evidence type="ECO:0000256" key="2">
    <source>
        <dbReference type="PROSITE-ProRule" id="PRU00285"/>
    </source>
</evidence>
<evidence type="ECO:0000259" key="4">
    <source>
        <dbReference type="PROSITE" id="PS01031"/>
    </source>
</evidence>
<dbReference type="Proteomes" id="UP000008312">
    <property type="component" value="Unassembled WGS sequence"/>
</dbReference>
<dbReference type="EMBL" id="FN668642">
    <property type="protein sequence ID" value="CBK21404.2"/>
    <property type="molecule type" value="Genomic_DNA"/>
</dbReference>
<keyword evidence="1" id="KW-0346">Stress response</keyword>
<dbReference type="CDD" id="cd06464">
    <property type="entry name" value="ACD_sHsps-like"/>
    <property type="match status" value="1"/>
</dbReference>
<dbReference type="Gene3D" id="2.60.40.790">
    <property type="match status" value="1"/>
</dbReference>
<dbReference type="PANTHER" id="PTHR11527">
    <property type="entry name" value="HEAT-SHOCK PROTEIN 20 FAMILY MEMBER"/>
    <property type="match status" value="1"/>
</dbReference>
<dbReference type="RefSeq" id="XP_012895452.1">
    <property type="nucleotide sequence ID" value="XM_013039998.1"/>
</dbReference>
<proteinExistence type="inferred from homology"/>
<dbReference type="PROSITE" id="PS01031">
    <property type="entry name" value="SHSP"/>
    <property type="match status" value="1"/>
</dbReference>
<evidence type="ECO:0000256" key="3">
    <source>
        <dbReference type="RuleBase" id="RU003616"/>
    </source>
</evidence>
<evidence type="ECO:0000313" key="5">
    <source>
        <dbReference type="EMBL" id="CBK21404.2"/>
    </source>
</evidence>
<dbReference type="Pfam" id="PF00011">
    <property type="entry name" value="HSP20"/>
    <property type="match status" value="1"/>
</dbReference>
<dbReference type="InterPro" id="IPR002068">
    <property type="entry name" value="A-crystallin/Hsp20_dom"/>
</dbReference>
<evidence type="ECO:0000256" key="1">
    <source>
        <dbReference type="ARBA" id="ARBA00023016"/>
    </source>
</evidence>
<feature type="domain" description="SHSP" evidence="4">
    <location>
        <begin position="40"/>
        <end position="152"/>
    </location>
</feature>
<reference evidence="5" key="1">
    <citation type="submission" date="2010-02" db="EMBL/GenBank/DDBJ databases">
        <title>Sequencing and annotation of the Blastocystis hominis genome.</title>
        <authorList>
            <person name="Wincker P."/>
        </authorList>
    </citation>
    <scope>NUCLEOTIDE SEQUENCE</scope>
    <source>
        <strain evidence="5">Singapore isolate B</strain>
    </source>
</reference>
<dbReference type="GeneID" id="24918817"/>
<dbReference type="FunCoup" id="D8M015">
    <property type="interactions" value="31"/>
</dbReference>
<dbReference type="OrthoDB" id="46527at2759"/>
<gene>
    <name evidence="5" type="ORF">GSBLH_T00001574001</name>
</gene>
<evidence type="ECO:0000313" key="6">
    <source>
        <dbReference type="Proteomes" id="UP000008312"/>
    </source>
</evidence>
<dbReference type="InterPro" id="IPR008978">
    <property type="entry name" value="HSP20-like_chaperone"/>
</dbReference>
<keyword evidence="6" id="KW-1185">Reference proteome</keyword>
<protein>
    <recommendedName>
        <fullName evidence="4">SHSP domain-containing protein</fullName>
    </recommendedName>
</protein>